<reference evidence="3 4" key="1">
    <citation type="submission" date="2024-09" db="EMBL/GenBank/DDBJ databases">
        <title>Laminarin stimulates single cell rates of sulfate reduction while oxygen inhibits transcriptomic activity in coastal marine sediment.</title>
        <authorList>
            <person name="Lindsay M."/>
            <person name="Orcutt B."/>
            <person name="Emerson D."/>
            <person name="Stepanauskas R."/>
            <person name="D'Angelo T."/>
        </authorList>
    </citation>
    <scope>NUCLEOTIDE SEQUENCE [LARGE SCALE GENOMIC DNA]</scope>
    <source>
        <strain evidence="3">SAG AM-311-K15</strain>
    </source>
</reference>
<dbReference type="InterPro" id="IPR051191">
    <property type="entry name" value="DCAF12"/>
</dbReference>
<accession>A0ABV6Z3E3</accession>
<dbReference type="Proteomes" id="UP001594351">
    <property type="component" value="Unassembled WGS sequence"/>
</dbReference>
<dbReference type="PANTHER" id="PTHR19860:SF40">
    <property type="entry name" value="WD40 REPEAT-CONTAINING PROTEIN"/>
    <property type="match status" value="1"/>
</dbReference>
<protein>
    <submittedName>
        <fullName evidence="3">DUF4062 domain-containing protein</fullName>
    </submittedName>
</protein>
<keyword evidence="1" id="KW-0677">Repeat</keyword>
<evidence type="ECO:0000313" key="4">
    <source>
        <dbReference type="Proteomes" id="UP001594351"/>
    </source>
</evidence>
<comment type="caution">
    <text evidence="3">The sequence shown here is derived from an EMBL/GenBank/DDBJ whole genome shotgun (WGS) entry which is preliminary data.</text>
</comment>
<name>A0ABV6Z3E3_UNCC1</name>
<gene>
    <name evidence="3" type="ORF">ACFL27_22445</name>
</gene>
<feature type="non-terminal residue" evidence="3">
    <location>
        <position position="344"/>
    </location>
</feature>
<organism evidence="3 4">
    <name type="scientific">candidate division CSSED10-310 bacterium</name>
    <dbReference type="NCBI Taxonomy" id="2855610"/>
    <lineage>
        <taxon>Bacteria</taxon>
        <taxon>Bacteria division CSSED10-310</taxon>
    </lineage>
</organism>
<evidence type="ECO:0000256" key="1">
    <source>
        <dbReference type="ARBA" id="ARBA00022737"/>
    </source>
</evidence>
<proteinExistence type="predicted"/>
<dbReference type="EMBL" id="JBHPBY010000397">
    <property type="protein sequence ID" value="MFC1852968.1"/>
    <property type="molecule type" value="Genomic_DNA"/>
</dbReference>
<dbReference type="Pfam" id="PF13271">
    <property type="entry name" value="DUF4062"/>
    <property type="match status" value="1"/>
</dbReference>
<evidence type="ECO:0000259" key="2">
    <source>
        <dbReference type="Pfam" id="PF13271"/>
    </source>
</evidence>
<dbReference type="SUPFAM" id="SSF52540">
    <property type="entry name" value="P-loop containing nucleoside triphosphate hydrolases"/>
    <property type="match status" value="1"/>
</dbReference>
<feature type="domain" description="DUF4062" evidence="2">
    <location>
        <begin position="9"/>
        <end position="118"/>
    </location>
</feature>
<keyword evidence="4" id="KW-1185">Reference proteome</keyword>
<dbReference type="InterPro" id="IPR027417">
    <property type="entry name" value="P-loop_NTPase"/>
</dbReference>
<dbReference type="InterPro" id="IPR025139">
    <property type="entry name" value="DUF4062"/>
</dbReference>
<dbReference type="PANTHER" id="PTHR19860">
    <property type="entry name" value="DDB1- AND CUL4-ASSOCIATED FACTOR 12-RELATED"/>
    <property type="match status" value="1"/>
</dbReference>
<evidence type="ECO:0000313" key="3">
    <source>
        <dbReference type="EMBL" id="MFC1852968.1"/>
    </source>
</evidence>
<sequence>MSKPWRTIRVFISSTFTDMHAERDRMVKYVFPEIRERLEKHRLHFVDIDLRWGITSEQAENDLVLDLCLDQIDQARPFFIGILGQRYGWIPTEITAPLVKKYGWIQGMTGKSITELEIVHGVLRDPEMHGRSLFLFRRDDFLKAVRDDVRNRFFLGEHPDKLSRLKEEIQLHCERYGIPLIEYSCFWNAKLWNSAGVTHGMIDGLTDFGESLKKCLLTSLAAEYPEILAEPPARSGTWSGEWFQEEQNEQERFVESRTMIFVGRNRIQEQIYDLLRAPSPMPILISGEAGLGKSAILAQLSRDLPARNPGAIVLSHFVGASPLSRYPASMLRRLCLLLGRSLDT</sequence>